<dbReference type="PANTHER" id="PTHR33744">
    <property type="entry name" value="CARBOHYDRATE DIACID REGULATOR"/>
    <property type="match status" value="1"/>
</dbReference>
<dbReference type="SUPFAM" id="SSF46689">
    <property type="entry name" value="Homeodomain-like"/>
    <property type="match status" value="1"/>
</dbReference>
<dbReference type="InterPro" id="IPR042070">
    <property type="entry name" value="PucR_C-HTH_sf"/>
</dbReference>
<dbReference type="AlphaFoldDB" id="A0A3M8CLZ7"/>
<reference evidence="2 3" key="1">
    <citation type="submission" date="2018-10" db="EMBL/GenBank/DDBJ databases">
        <title>Phylogenomics of Brevibacillus.</title>
        <authorList>
            <person name="Dunlap C."/>
        </authorList>
    </citation>
    <scope>NUCLEOTIDE SEQUENCE [LARGE SCALE GENOMIC DNA]</scope>
    <source>
        <strain evidence="2 3">JCM 12215</strain>
    </source>
</reference>
<dbReference type="OrthoDB" id="9792148at2"/>
<dbReference type="InterPro" id="IPR051448">
    <property type="entry name" value="CdaR-like_regulators"/>
</dbReference>
<evidence type="ECO:0000313" key="2">
    <source>
        <dbReference type="EMBL" id="RNB76786.1"/>
    </source>
</evidence>
<dbReference type="RefSeq" id="WP_122907153.1">
    <property type="nucleotide sequence ID" value="NZ_CBCSBE010000011.1"/>
</dbReference>
<name>A0A3M8CLZ7_9BACL</name>
<feature type="domain" description="PucR C-terminal helix-turn-helix" evidence="1">
    <location>
        <begin position="274"/>
        <end position="330"/>
    </location>
</feature>
<dbReference type="Proteomes" id="UP000282028">
    <property type="component" value="Unassembled WGS sequence"/>
</dbReference>
<dbReference type="Gene3D" id="1.10.10.2840">
    <property type="entry name" value="PucR C-terminal helix-turn-helix domain"/>
    <property type="match status" value="1"/>
</dbReference>
<evidence type="ECO:0000313" key="3">
    <source>
        <dbReference type="Proteomes" id="UP000282028"/>
    </source>
</evidence>
<sequence>MDWRNKVEKIAQSTNLPIRYLECSNHEVDQLHMEQEKDGWEICNVTRMDDRTIGVMIQPEHWHPSARSLLELLFTPISNVDPFTGWLVQLLEVPTTPPPRYVREQAWRDRRLCFFLQRCQTESRMDMEWSALQPLLKDFFPGADASLQLVPLQPELCLLLVPLSYLDTDNKLEREIALELAFGLHEMLSCEWMEKFRVLVSLPIEQPASVGVSFLQLHTLSLALQRFCPKIMVAASWQYPLERWASTLSPETFSQVVDGLSAVLPFSPLTHEQRETLETLFARQLNVSEAARQLFLHRNTLLYRLDKITEATGLDPRHFPDAVLLQLHLLFRRN</sequence>
<keyword evidence="3" id="KW-1185">Reference proteome</keyword>
<dbReference type="InterPro" id="IPR009057">
    <property type="entry name" value="Homeodomain-like_sf"/>
</dbReference>
<dbReference type="PANTHER" id="PTHR33744:SF16">
    <property type="entry name" value="CARBOHYDRATE DIACID REGULATOR"/>
    <property type="match status" value="1"/>
</dbReference>
<gene>
    <name evidence="2" type="ORF">EDM52_00865</name>
</gene>
<proteinExistence type="predicted"/>
<accession>A0A3M8CLZ7</accession>
<dbReference type="Pfam" id="PF13556">
    <property type="entry name" value="HTH_30"/>
    <property type="match status" value="1"/>
</dbReference>
<protein>
    <submittedName>
        <fullName evidence="2">PucR family transcriptional regulator</fullName>
    </submittedName>
</protein>
<dbReference type="InterPro" id="IPR025736">
    <property type="entry name" value="PucR_C-HTH_dom"/>
</dbReference>
<organism evidence="2 3">
    <name type="scientific">Brevibacillus invocatus</name>
    <dbReference type="NCBI Taxonomy" id="173959"/>
    <lineage>
        <taxon>Bacteria</taxon>
        <taxon>Bacillati</taxon>
        <taxon>Bacillota</taxon>
        <taxon>Bacilli</taxon>
        <taxon>Bacillales</taxon>
        <taxon>Paenibacillaceae</taxon>
        <taxon>Brevibacillus</taxon>
    </lineage>
</organism>
<dbReference type="EMBL" id="RHHR01000003">
    <property type="protein sequence ID" value="RNB76786.1"/>
    <property type="molecule type" value="Genomic_DNA"/>
</dbReference>
<evidence type="ECO:0000259" key="1">
    <source>
        <dbReference type="Pfam" id="PF13556"/>
    </source>
</evidence>
<comment type="caution">
    <text evidence="2">The sequence shown here is derived from an EMBL/GenBank/DDBJ whole genome shotgun (WGS) entry which is preliminary data.</text>
</comment>